<proteinExistence type="predicted"/>
<dbReference type="InterPro" id="IPR017937">
    <property type="entry name" value="Thioredoxin_CS"/>
</dbReference>
<dbReference type="GO" id="GO:0017004">
    <property type="term" value="P:cytochrome complex assembly"/>
    <property type="evidence" value="ECO:0007669"/>
    <property type="project" value="UniProtKB-KW"/>
</dbReference>
<name>A0A7C2AU93_THERO</name>
<evidence type="ECO:0000256" key="2">
    <source>
        <dbReference type="ARBA" id="ARBA00022748"/>
    </source>
</evidence>
<keyword evidence="2" id="KW-0201">Cytochrome c-type biogenesis</keyword>
<dbReference type="InterPro" id="IPR000866">
    <property type="entry name" value="AhpC/TSA"/>
</dbReference>
<dbReference type="InterPro" id="IPR013766">
    <property type="entry name" value="Thioredoxin_domain"/>
</dbReference>
<dbReference type="GO" id="GO:0016491">
    <property type="term" value="F:oxidoreductase activity"/>
    <property type="evidence" value="ECO:0007669"/>
    <property type="project" value="InterPro"/>
</dbReference>
<evidence type="ECO:0000256" key="3">
    <source>
        <dbReference type="ARBA" id="ARBA00023157"/>
    </source>
</evidence>
<sequence>MLPVQRRERPLWLLLGLNIALLVVLVSAIWLAVWMMRRGETPRPAPSAGDFLAAQALTVGTPAPNFRLPLLDGGEIDLSALRGRPVLVNFWASWCAPCRAEMPALERVAQSYEQAGLVVVGINQLEDPDTVRQFVQEFGISFPIALDRDGTVSRDWRVYGIPQTYLIDADGVIRKAWVGPVTEDSVSRALAELGLQPSSS</sequence>
<dbReference type="SUPFAM" id="SSF52833">
    <property type="entry name" value="Thioredoxin-like"/>
    <property type="match status" value="1"/>
</dbReference>
<dbReference type="InterPro" id="IPR050553">
    <property type="entry name" value="Thioredoxin_ResA/DsbE_sf"/>
</dbReference>
<evidence type="ECO:0000256" key="1">
    <source>
        <dbReference type="ARBA" id="ARBA00004196"/>
    </source>
</evidence>
<dbReference type="GO" id="GO:0030313">
    <property type="term" value="C:cell envelope"/>
    <property type="evidence" value="ECO:0007669"/>
    <property type="project" value="UniProtKB-SubCell"/>
</dbReference>
<accession>A0A7C2AU93</accession>
<dbReference type="PROSITE" id="PS00194">
    <property type="entry name" value="THIOREDOXIN_1"/>
    <property type="match status" value="1"/>
</dbReference>
<evidence type="ECO:0000313" key="5">
    <source>
        <dbReference type="EMBL" id="HEF66382.1"/>
    </source>
</evidence>
<dbReference type="EMBL" id="DSJL01000011">
    <property type="protein sequence ID" value="HEF66382.1"/>
    <property type="molecule type" value="Genomic_DNA"/>
</dbReference>
<protein>
    <submittedName>
        <fullName evidence="5">TlpA family protein disulfide reductase</fullName>
    </submittedName>
</protein>
<dbReference type="GO" id="GO:0016209">
    <property type="term" value="F:antioxidant activity"/>
    <property type="evidence" value="ECO:0007669"/>
    <property type="project" value="InterPro"/>
</dbReference>
<dbReference type="CDD" id="cd02966">
    <property type="entry name" value="TlpA_like_family"/>
    <property type="match status" value="1"/>
</dbReference>
<dbReference type="InterPro" id="IPR036249">
    <property type="entry name" value="Thioredoxin-like_sf"/>
</dbReference>
<comment type="subcellular location">
    <subcellularLocation>
        <location evidence="1">Cell envelope</location>
    </subcellularLocation>
</comment>
<dbReference type="PROSITE" id="PS51352">
    <property type="entry name" value="THIOREDOXIN_2"/>
    <property type="match status" value="1"/>
</dbReference>
<dbReference type="Gene3D" id="3.40.30.10">
    <property type="entry name" value="Glutaredoxin"/>
    <property type="match status" value="1"/>
</dbReference>
<keyword evidence="3" id="KW-1015">Disulfide bond</keyword>
<comment type="caution">
    <text evidence="5">The sequence shown here is derived from an EMBL/GenBank/DDBJ whole genome shotgun (WGS) entry which is preliminary data.</text>
</comment>
<dbReference type="PANTHER" id="PTHR42852">
    <property type="entry name" value="THIOL:DISULFIDE INTERCHANGE PROTEIN DSBE"/>
    <property type="match status" value="1"/>
</dbReference>
<dbReference type="Pfam" id="PF00578">
    <property type="entry name" value="AhpC-TSA"/>
    <property type="match status" value="1"/>
</dbReference>
<reference evidence="5" key="1">
    <citation type="journal article" date="2020" name="mSystems">
        <title>Genome- and Community-Level Interaction Insights into Carbon Utilization and Element Cycling Functions of Hydrothermarchaeota in Hydrothermal Sediment.</title>
        <authorList>
            <person name="Zhou Z."/>
            <person name="Liu Y."/>
            <person name="Xu W."/>
            <person name="Pan J."/>
            <person name="Luo Z.H."/>
            <person name="Li M."/>
        </authorList>
    </citation>
    <scope>NUCLEOTIDE SEQUENCE [LARGE SCALE GENOMIC DNA]</scope>
    <source>
        <strain evidence="5">SpSt-222</strain>
    </source>
</reference>
<keyword evidence="4" id="KW-0676">Redox-active center</keyword>
<dbReference type="PANTHER" id="PTHR42852:SF6">
    <property type="entry name" value="THIOL:DISULFIDE INTERCHANGE PROTEIN DSBE"/>
    <property type="match status" value="1"/>
</dbReference>
<gene>
    <name evidence="5" type="ORF">ENP47_12415</name>
</gene>
<evidence type="ECO:0000256" key="4">
    <source>
        <dbReference type="ARBA" id="ARBA00023284"/>
    </source>
</evidence>
<organism evidence="5">
    <name type="scientific">Thermomicrobium roseum</name>
    <dbReference type="NCBI Taxonomy" id="500"/>
    <lineage>
        <taxon>Bacteria</taxon>
        <taxon>Pseudomonadati</taxon>
        <taxon>Thermomicrobiota</taxon>
        <taxon>Thermomicrobia</taxon>
        <taxon>Thermomicrobiales</taxon>
        <taxon>Thermomicrobiaceae</taxon>
        <taxon>Thermomicrobium</taxon>
    </lineage>
</organism>
<dbReference type="AlphaFoldDB" id="A0A7C2AU93"/>